<proteinExistence type="predicted"/>
<dbReference type="AlphaFoldDB" id="A0A9W9R1S4"/>
<reference evidence="2" key="2">
    <citation type="journal article" date="2023" name="IMA Fungus">
        <title>Comparative genomic study of the Penicillium genus elucidates a diverse pangenome and 15 lateral gene transfer events.</title>
        <authorList>
            <person name="Petersen C."/>
            <person name="Sorensen T."/>
            <person name="Nielsen M.R."/>
            <person name="Sondergaard T.E."/>
            <person name="Sorensen J.L."/>
            <person name="Fitzpatrick D.A."/>
            <person name="Frisvad J.C."/>
            <person name="Nielsen K.L."/>
        </authorList>
    </citation>
    <scope>NUCLEOTIDE SEQUENCE</scope>
    <source>
        <strain evidence="2">IBT 35673</strain>
    </source>
</reference>
<evidence type="ECO:0000313" key="3">
    <source>
        <dbReference type="Proteomes" id="UP001147695"/>
    </source>
</evidence>
<organism evidence="2 3">
    <name type="scientific">Penicillium brevicompactum</name>
    <dbReference type="NCBI Taxonomy" id="5074"/>
    <lineage>
        <taxon>Eukaryota</taxon>
        <taxon>Fungi</taxon>
        <taxon>Dikarya</taxon>
        <taxon>Ascomycota</taxon>
        <taxon>Pezizomycotina</taxon>
        <taxon>Eurotiomycetes</taxon>
        <taxon>Eurotiomycetidae</taxon>
        <taxon>Eurotiales</taxon>
        <taxon>Aspergillaceae</taxon>
        <taxon>Penicillium</taxon>
    </lineage>
</organism>
<protein>
    <submittedName>
        <fullName evidence="2">Uncharacterized protein</fullName>
    </submittedName>
</protein>
<feature type="transmembrane region" description="Helical" evidence="1">
    <location>
        <begin position="6"/>
        <end position="22"/>
    </location>
</feature>
<keyword evidence="1" id="KW-0472">Membrane</keyword>
<reference evidence="2" key="1">
    <citation type="submission" date="2022-12" db="EMBL/GenBank/DDBJ databases">
        <authorList>
            <person name="Petersen C."/>
        </authorList>
    </citation>
    <scope>NUCLEOTIDE SEQUENCE</scope>
    <source>
        <strain evidence="2">IBT 35673</strain>
    </source>
</reference>
<sequence length="52" mass="5699">MSVNCATAFVAILSATVLRFMLVRLNKQLDRGEDVEGAVPGEGSRRGFRFLV</sequence>
<evidence type="ECO:0000256" key="1">
    <source>
        <dbReference type="SAM" id="Phobius"/>
    </source>
</evidence>
<comment type="caution">
    <text evidence="2">The sequence shown here is derived from an EMBL/GenBank/DDBJ whole genome shotgun (WGS) entry which is preliminary data.</text>
</comment>
<accession>A0A9W9R1S4</accession>
<keyword evidence="1" id="KW-0812">Transmembrane</keyword>
<keyword evidence="1" id="KW-1133">Transmembrane helix</keyword>
<dbReference type="EMBL" id="JAPZBQ010000001">
    <property type="protein sequence ID" value="KAJ5352071.1"/>
    <property type="molecule type" value="Genomic_DNA"/>
</dbReference>
<evidence type="ECO:0000313" key="2">
    <source>
        <dbReference type="EMBL" id="KAJ5352071.1"/>
    </source>
</evidence>
<dbReference type="Proteomes" id="UP001147695">
    <property type="component" value="Unassembled WGS sequence"/>
</dbReference>
<name>A0A9W9R1S4_PENBR</name>
<gene>
    <name evidence="2" type="ORF">N7452_001045</name>
</gene>